<keyword evidence="3" id="KW-1185">Reference proteome</keyword>
<evidence type="ECO:0000313" key="3">
    <source>
        <dbReference type="Proteomes" id="UP000746471"/>
    </source>
</evidence>
<comment type="caution">
    <text evidence="2">The sequence shown here is derived from an EMBL/GenBank/DDBJ whole genome shotgun (WGS) entry which is preliminary data.</text>
</comment>
<gene>
    <name evidence="2" type="ORF">KHM83_06005</name>
</gene>
<evidence type="ECO:0000259" key="1">
    <source>
        <dbReference type="Pfam" id="PF06506"/>
    </source>
</evidence>
<dbReference type="Pfam" id="PF06506">
    <property type="entry name" value="PrpR_N"/>
    <property type="match status" value="1"/>
</dbReference>
<feature type="domain" description="Signal transduction response regulator propionate catabolism activator N-terminal" evidence="1">
    <location>
        <begin position="28"/>
        <end position="189"/>
    </location>
</feature>
<dbReference type="InterPro" id="IPR010524">
    <property type="entry name" value="Sig_transdc_resp-reg_PrpR_N"/>
</dbReference>
<dbReference type="EMBL" id="JAHBCL010000008">
    <property type="protein sequence ID" value="MBS7526223.1"/>
    <property type="molecule type" value="Genomic_DNA"/>
</dbReference>
<reference evidence="2 3" key="1">
    <citation type="submission" date="2021-05" db="EMBL/GenBank/DDBJ databases">
        <title>Fusibacter ferrireducens sp. nov., an anaerobic, sulfur- and Fe-reducing bacterium isolated from the mangrove sediment.</title>
        <authorList>
            <person name="Qiu D."/>
        </authorList>
    </citation>
    <scope>NUCLEOTIDE SEQUENCE [LARGE SCALE GENOMIC DNA]</scope>
    <source>
        <strain evidence="2 3">DSM 12116</strain>
    </source>
</reference>
<protein>
    <submittedName>
        <fullName evidence="2">PrpR N-terminal domain-containing protein</fullName>
    </submittedName>
</protein>
<name>A0ABS5PM17_9FIRM</name>
<sequence length="236" mass="26154">MMNDIVLISPFDGLNAMAKKLIETVPYQDVEVVGGDLMQGVHEARKAVSRGAEVIISRGGTYSKILEIVNIPVVEIKLTAFDVFNSFKEIRHISAPIAIVGYENVIQGYDIIEDLLTVQNIVKLTLDDTESVDSQIKKLMAQGIEVFVGDTIVNSVAKKYGCKSYMIESGETAIANAIDEAIRILNAIKSDRERMKRYMAVIDNTSIVINLTSEITAAHSLRLRLFLFCQCIYFAS</sequence>
<dbReference type="Gene3D" id="3.40.50.10660">
    <property type="entry name" value="PrpR receptor domain-like"/>
    <property type="match status" value="1"/>
</dbReference>
<dbReference type="Proteomes" id="UP000746471">
    <property type="component" value="Unassembled WGS sequence"/>
</dbReference>
<dbReference type="Gene3D" id="3.40.50.2300">
    <property type="match status" value="1"/>
</dbReference>
<dbReference type="RefSeq" id="WP_213236006.1">
    <property type="nucleotide sequence ID" value="NZ_JAHBCL010000008.1"/>
</dbReference>
<accession>A0ABS5PM17</accession>
<organism evidence="2 3">
    <name type="scientific">Fusibacter paucivorans</name>
    <dbReference type="NCBI Taxonomy" id="76009"/>
    <lineage>
        <taxon>Bacteria</taxon>
        <taxon>Bacillati</taxon>
        <taxon>Bacillota</taxon>
        <taxon>Clostridia</taxon>
        <taxon>Eubacteriales</taxon>
        <taxon>Eubacteriales Family XII. Incertae Sedis</taxon>
        <taxon>Fusibacter</taxon>
    </lineage>
</organism>
<proteinExistence type="predicted"/>
<evidence type="ECO:0000313" key="2">
    <source>
        <dbReference type="EMBL" id="MBS7526223.1"/>
    </source>
</evidence>
<dbReference type="SUPFAM" id="SSF159800">
    <property type="entry name" value="PrpR receptor domain-like"/>
    <property type="match status" value="1"/>
</dbReference>